<evidence type="ECO:0000313" key="2">
    <source>
        <dbReference type="Proteomes" id="UP000492821"/>
    </source>
</evidence>
<dbReference type="AlphaFoldDB" id="A0A7E4UQE5"/>
<protein>
    <submittedName>
        <fullName evidence="3">C2H2-type domain-containing protein</fullName>
    </submittedName>
</protein>
<dbReference type="Proteomes" id="UP000492821">
    <property type="component" value="Unassembled WGS sequence"/>
</dbReference>
<feature type="region of interest" description="Disordered" evidence="1">
    <location>
        <begin position="1"/>
        <end position="21"/>
    </location>
</feature>
<evidence type="ECO:0000256" key="1">
    <source>
        <dbReference type="SAM" id="MobiDB-lite"/>
    </source>
</evidence>
<reference evidence="2" key="1">
    <citation type="journal article" date="2013" name="Genetics">
        <title>The draft genome and transcriptome of Panagrellus redivivus are shaped by the harsh demands of a free-living lifestyle.</title>
        <authorList>
            <person name="Srinivasan J."/>
            <person name="Dillman A.R."/>
            <person name="Macchietto M.G."/>
            <person name="Heikkinen L."/>
            <person name="Lakso M."/>
            <person name="Fracchia K.M."/>
            <person name="Antoshechkin I."/>
            <person name="Mortazavi A."/>
            <person name="Wong G."/>
            <person name="Sternberg P.W."/>
        </authorList>
    </citation>
    <scope>NUCLEOTIDE SEQUENCE [LARGE SCALE GENOMIC DNA]</scope>
    <source>
        <strain evidence="2">MT8872</strain>
    </source>
</reference>
<name>A0A7E4UQE5_PANRE</name>
<feature type="compositionally biased region" description="Low complexity" evidence="1">
    <location>
        <begin position="294"/>
        <end position="305"/>
    </location>
</feature>
<dbReference type="WBParaSite" id="Pan_g11238.t1">
    <property type="protein sequence ID" value="Pan_g11238.t1"/>
    <property type="gene ID" value="Pan_g11238"/>
</dbReference>
<feature type="region of interest" description="Disordered" evidence="1">
    <location>
        <begin position="485"/>
        <end position="569"/>
    </location>
</feature>
<feature type="compositionally biased region" description="Basic residues" evidence="1">
    <location>
        <begin position="741"/>
        <end position="753"/>
    </location>
</feature>
<feature type="region of interest" description="Disordered" evidence="1">
    <location>
        <begin position="591"/>
        <end position="610"/>
    </location>
</feature>
<feature type="compositionally biased region" description="Low complexity" evidence="1">
    <location>
        <begin position="337"/>
        <end position="346"/>
    </location>
</feature>
<feature type="region of interest" description="Disordered" evidence="1">
    <location>
        <begin position="616"/>
        <end position="787"/>
    </location>
</feature>
<feature type="compositionally biased region" description="Low complexity" evidence="1">
    <location>
        <begin position="1"/>
        <end position="15"/>
    </location>
</feature>
<feature type="region of interest" description="Disordered" evidence="1">
    <location>
        <begin position="281"/>
        <end position="346"/>
    </location>
</feature>
<proteinExistence type="predicted"/>
<accession>A0A7E4UQE5</accession>
<evidence type="ECO:0000313" key="3">
    <source>
        <dbReference type="WBParaSite" id="Pan_g11238.t1"/>
    </source>
</evidence>
<organism evidence="2 3">
    <name type="scientific">Panagrellus redivivus</name>
    <name type="common">Microworm</name>
    <dbReference type="NCBI Taxonomy" id="6233"/>
    <lineage>
        <taxon>Eukaryota</taxon>
        <taxon>Metazoa</taxon>
        <taxon>Ecdysozoa</taxon>
        <taxon>Nematoda</taxon>
        <taxon>Chromadorea</taxon>
        <taxon>Rhabditida</taxon>
        <taxon>Tylenchina</taxon>
        <taxon>Panagrolaimomorpha</taxon>
        <taxon>Panagrolaimoidea</taxon>
        <taxon>Panagrolaimidae</taxon>
        <taxon>Panagrellus</taxon>
    </lineage>
</organism>
<reference evidence="3" key="2">
    <citation type="submission" date="2020-10" db="UniProtKB">
        <authorList>
            <consortium name="WormBaseParasite"/>
        </authorList>
    </citation>
    <scope>IDENTIFICATION</scope>
</reference>
<keyword evidence="2" id="KW-1185">Reference proteome</keyword>
<sequence length="1147" mass="127835">MGEPSNNGNSKASGSKRIKADSIVNQKVSNDECLKVHVQGRMEPLFLPFHANKSVRFKDLRAKLPGASYLALKKHSQTCICDMKNGMIEEPDVGWNGGRVWAIVNPEASGTVSDKVNLKLQKILAQLAPANRLPAHLNQIWKRFNVSSWEELYASPRFSAPYQCNMAKFLQYRNGVIQLFTPIILRQGPDGFDLFTMFRINEGDHYVCDALKELLKDSCACYCCNKDFADKLEALRHYFDLEHAFRSRKMFDEPVYVSAILETAREYGIFVPIQVFGSADNDSNVRSRKKTQPSTKSTAASSSSKASKRVKVEVVNLISPPPSPKSHSNSVVTQELPSVSTPSPVVQSVEVETPRDPSPLPPQMAPLPLQAVNRPINERQRPPVYQPGFNGYTPVMQPLPVLPVNQGYGVNPNAHTVNPPVPNANYGRNPNFIHQIPDTTLPPPSVSGFFFAPPAPGPGLSNGMPSLPQTMDPHTSLMANRLQEFQQSVPSRQRREIETAVPSAQPDHPPSRRRQDCEAGEAAHAPRIQPPKRANPRNANYEPLPSVSKRRPVPVQASPPIKKSKHIQGNANLEPISSSLAKVHIPVDPIRHSAAATPPPAKKSKCATQNVNLKPIPTSISKVPAPVEVKATPSRGKHLIFSSDESDDGDEVLPTPQSSQSVRHGWKKVMSDSSSDSEDPSVPYRSEAKKTPAPPPAKRFKVTPKSPTPPPAKKPRTTPAATPPSAKKKTAAKSAATPPSAKKKTASKPKRKSKDPPPVVDMLSDSEVSEATVPESRSGTKQPSMRPLRVPYEDFVPEYKCDLTTPIVTIFDLLQHFQVPSEAALFKLKAFRMPVRIPNFAEFIDYRKFILRNMRSFCIRQRPDFPFLFYMFKGLKTENVYLADIDRSYAMNCKRCDNSPLTLDHLFGRGHIMMFTGTRLDELQIGIDYIREQSKSATGCNSVEYNIEPFNPAYLHLLHIYKAPTIGELCLKPSFRSSLLPMEEVNRFRAEIIHAIVNTQSPRLPFIVLLTFSIDKLIYLRDHLASNLPLQVRCDQEGTLQCRCGKTLEGHPYVVHVLKENHLNESAFETLKNVMDDMFPIQDYGPPTIGYTTIEDLSRCPYHELTRILRCLRRNKDRNGAKAVDDHLNGQITAIEAELIRRGCSKP</sequence>